<evidence type="ECO:0000313" key="1">
    <source>
        <dbReference type="EMBL" id="MBL7559859.1"/>
    </source>
</evidence>
<dbReference type="EMBL" id="JAEMEF010000006">
    <property type="protein sequence ID" value="MBL7559859.1"/>
    <property type="molecule type" value="Genomic_DNA"/>
</dbReference>
<evidence type="ECO:0000313" key="2">
    <source>
        <dbReference type="Proteomes" id="UP000605013"/>
    </source>
</evidence>
<keyword evidence="2" id="KW-1185">Reference proteome</keyword>
<protein>
    <submittedName>
        <fullName evidence="1">Uncharacterized protein</fullName>
    </submittedName>
</protein>
<accession>A0ABS1WL62</accession>
<gene>
    <name evidence="1" type="ORF">JAO71_08595</name>
</gene>
<name>A0ABS1WL62_9FLAO</name>
<reference evidence="1 2" key="1">
    <citation type="submission" date="2020-12" db="EMBL/GenBank/DDBJ databases">
        <title>Olleya sediminilitoris sp. nov., isolated from a tidal flat.</title>
        <authorList>
            <person name="Park S."/>
            <person name="Yoon J.-H."/>
        </authorList>
    </citation>
    <scope>NUCLEOTIDE SEQUENCE [LARGE SCALE GENOMIC DNA]</scope>
    <source>
        <strain evidence="1 2">YSTF-M6</strain>
    </source>
</reference>
<dbReference type="Proteomes" id="UP000605013">
    <property type="component" value="Unassembled WGS sequence"/>
</dbReference>
<sequence length="251" mass="29956">MSKLDLNNYYNELTFKTWSNLIFYVPIFLFESDILEERSKTVMKNVFDQKLLIISESINIYEFDLDTDGNKFMKQITNLREIIFDLIQMKSVLKEIEFSYLLDKYYEQAEGALYVANWIRNNTSQIRNLDNKILGIFTIQFNSYRKHFEDFVKQFYPNQKIMPNDRLDVLHLIKTNFKNIKSDINLTVTKEISELNSKKEYPISSNDFFDNLLEKTKEYNPNKTVKPKLKILVSEQQAEKAILNQIFNIQE</sequence>
<dbReference type="RefSeq" id="WP_203000264.1">
    <property type="nucleotide sequence ID" value="NZ_JAEMEF010000006.1"/>
</dbReference>
<organism evidence="1 2">
    <name type="scientific">Olleya sediminilitoris</name>
    <dbReference type="NCBI Taxonomy" id="2795739"/>
    <lineage>
        <taxon>Bacteria</taxon>
        <taxon>Pseudomonadati</taxon>
        <taxon>Bacteroidota</taxon>
        <taxon>Flavobacteriia</taxon>
        <taxon>Flavobacteriales</taxon>
        <taxon>Flavobacteriaceae</taxon>
    </lineage>
</organism>
<comment type="caution">
    <text evidence="1">The sequence shown here is derived from an EMBL/GenBank/DDBJ whole genome shotgun (WGS) entry which is preliminary data.</text>
</comment>
<proteinExistence type="predicted"/>